<protein>
    <submittedName>
        <fullName evidence="7">Ras-responsive element-binding protein 1</fullName>
    </submittedName>
</protein>
<evidence type="ECO:0000256" key="1">
    <source>
        <dbReference type="ARBA" id="ARBA00022723"/>
    </source>
</evidence>
<dbReference type="PANTHER" id="PTHR24403">
    <property type="entry name" value="ZINC FINGER PROTEIN"/>
    <property type="match status" value="1"/>
</dbReference>
<evidence type="ECO:0000256" key="5">
    <source>
        <dbReference type="PROSITE-ProRule" id="PRU00042"/>
    </source>
</evidence>
<proteinExistence type="predicted"/>
<dbReference type="PROSITE" id="PS50157">
    <property type="entry name" value="ZINC_FINGER_C2H2_2"/>
    <property type="match status" value="2"/>
</dbReference>
<organism evidence="7">
    <name type="scientific">Cacopsylla melanoneura</name>
    <dbReference type="NCBI Taxonomy" id="428564"/>
    <lineage>
        <taxon>Eukaryota</taxon>
        <taxon>Metazoa</taxon>
        <taxon>Ecdysozoa</taxon>
        <taxon>Arthropoda</taxon>
        <taxon>Hexapoda</taxon>
        <taxon>Insecta</taxon>
        <taxon>Pterygota</taxon>
        <taxon>Neoptera</taxon>
        <taxon>Paraneoptera</taxon>
        <taxon>Hemiptera</taxon>
        <taxon>Sternorrhyncha</taxon>
        <taxon>Psylloidea</taxon>
        <taxon>Psyllidae</taxon>
        <taxon>Psyllinae</taxon>
        <taxon>Cacopsylla</taxon>
    </lineage>
</organism>
<keyword evidence="4" id="KW-0862">Zinc</keyword>
<keyword evidence="3 5" id="KW-0863">Zinc-finger</keyword>
<dbReference type="PANTHER" id="PTHR24403:SF67">
    <property type="entry name" value="FI01116P-RELATED"/>
    <property type="match status" value="1"/>
</dbReference>
<accession>A0A8D9ABU5</accession>
<dbReference type="SMART" id="SM00355">
    <property type="entry name" value="ZnF_C2H2"/>
    <property type="match status" value="3"/>
</dbReference>
<dbReference type="GO" id="GO:0005634">
    <property type="term" value="C:nucleus"/>
    <property type="evidence" value="ECO:0007669"/>
    <property type="project" value="TreeGrafter"/>
</dbReference>
<dbReference type="SUPFAM" id="SSF57667">
    <property type="entry name" value="beta-beta-alpha zinc fingers"/>
    <property type="match status" value="1"/>
</dbReference>
<dbReference type="GO" id="GO:0008270">
    <property type="term" value="F:zinc ion binding"/>
    <property type="evidence" value="ECO:0007669"/>
    <property type="project" value="UniProtKB-KW"/>
</dbReference>
<dbReference type="FunFam" id="3.30.160.60:FF:001967">
    <property type="entry name" value="Ras-responsive element-binding protein"/>
    <property type="match status" value="1"/>
</dbReference>
<keyword evidence="2" id="KW-0677">Repeat</keyword>
<dbReference type="AlphaFoldDB" id="A0A8D9ABU5"/>
<dbReference type="EMBL" id="HBUF01562001">
    <property type="protein sequence ID" value="CAG6762830.1"/>
    <property type="molecule type" value="Transcribed_RNA"/>
</dbReference>
<reference evidence="7" key="1">
    <citation type="submission" date="2021-05" db="EMBL/GenBank/DDBJ databases">
        <authorList>
            <person name="Alioto T."/>
            <person name="Alioto T."/>
            <person name="Gomez Garrido J."/>
        </authorList>
    </citation>
    <scope>NUCLEOTIDE SEQUENCE</scope>
</reference>
<sequence>MSCLPFPFYSVSNKTHFHSPEQMRGPVTYSCRHCGVYATQGLNEMVAHCKSCRYMPRSDPYRSKFVCNECNYGAYNTAAIKNHILTHAGQKPYACPHCSYASALKSNADRHIRITHEK</sequence>
<dbReference type="GO" id="GO:0045944">
    <property type="term" value="P:positive regulation of transcription by RNA polymerase II"/>
    <property type="evidence" value="ECO:0007669"/>
    <property type="project" value="TreeGrafter"/>
</dbReference>
<dbReference type="Gene3D" id="3.30.160.60">
    <property type="entry name" value="Classic Zinc Finger"/>
    <property type="match status" value="2"/>
</dbReference>
<name>A0A8D9ABU5_9HEMI</name>
<keyword evidence="1" id="KW-0479">Metal-binding</keyword>
<evidence type="ECO:0000256" key="4">
    <source>
        <dbReference type="ARBA" id="ARBA00022833"/>
    </source>
</evidence>
<evidence type="ECO:0000256" key="3">
    <source>
        <dbReference type="ARBA" id="ARBA00022771"/>
    </source>
</evidence>
<feature type="domain" description="C2H2-type" evidence="6">
    <location>
        <begin position="65"/>
        <end position="92"/>
    </location>
</feature>
<evidence type="ECO:0000256" key="2">
    <source>
        <dbReference type="ARBA" id="ARBA00022737"/>
    </source>
</evidence>
<feature type="domain" description="C2H2-type" evidence="6">
    <location>
        <begin position="93"/>
        <end position="118"/>
    </location>
</feature>
<evidence type="ECO:0000259" key="6">
    <source>
        <dbReference type="PROSITE" id="PS50157"/>
    </source>
</evidence>
<evidence type="ECO:0000313" key="7">
    <source>
        <dbReference type="EMBL" id="CAG6762830.1"/>
    </source>
</evidence>
<dbReference type="Pfam" id="PF13909">
    <property type="entry name" value="zf-H2C2_5"/>
    <property type="match status" value="1"/>
</dbReference>
<dbReference type="InterPro" id="IPR013087">
    <property type="entry name" value="Znf_C2H2_type"/>
</dbReference>
<dbReference type="InterPro" id="IPR036236">
    <property type="entry name" value="Znf_C2H2_sf"/>
</dbReference>
<dbReference type="InterPro" id="IPR050688">
    <property type="entry name" value="Zinc_finger/UBP_domain"/>
</dbReference>